<dbReference type="Pfam" id="PF01970">
    <property type="entry name" value="TctA"/>
    <property type="match status" value="1"/>
</dbReference>
<dbReference type="InterPro" id="IPR002823">
    <property type="entry name" value="DUF112_TM"/>
</dbReference>
<keyword evidence="1" id="KW-1133">Transmembrane helix</keyword>
<evidence type="ECO:0000259" key="2">
    <source>
        <dbReference type="Pfam" id="PF01970"/>
    </source>
</evidence>
<organism evidence="3 4">
    <name type="scientific">Pseudothermotoga thermarum DSM 5069</name>
    <dbReference type="NCBI Taxonomy" id="688269"/>
    <lineage>
        <taxon>Bacteria</taxon>
        <taxon>Thermotogati</taxon>
        <taxon>Thermotogota</taxon>
        <taxon>Thermotogae</taxon>
        <taxon>Thermotogales</taxon>
        <taxon>Thermotogaceae</taxon>
        <taxon>Pseudothermotoga</taxon>
    </lineage>
</organism>
<dbReference type="AlphaFoldDB" id="F7YX69"/>
<gene>
    <name evidence="3" type="ORF">Theth_1007</name>
</gene>
<keyword evidence="1" id="KW-0472">Membrane</keyword>
<feature type="transmembrane region" description="Helical" evidence="1">
    <location>
        <begin position="60"/>
        <end position="81"/>
    </location>
</feature>
<feature type="transmembrane region" description="Helical" evidence="1">
    <location>
        <begin position="146"/>
        <end position="162"/>
    </location>
</feature>
<sequence length="494" mass="52169">MMISYWIEGLKIAVLPSNLFLMLLGVLGGIVVGALPGVTSSMGIILLLPFTYYLDPKSALLMLTGMYCASMFGGSISAILIRTPGTPSAAATAIDGYPLAQQGKAGKALSAALIGSVFGGLASGICMIFLAPVLAKMALKFGPAEYFSLAVFGLTIIASVSGKSLLKGAISGLLGLLLAMIGIDNIRGTIRLTLGIDQLANGIEFLPVLIGVFAISEVLERLDRSQKPEMAVKTGGLWLTAAEFRSLLIPILFGSIIGTIIGVIPGTGGTIATFLAYNELRRWSKNKSNFGSGALEGVAVCETANNAVTGGAMVPTLSLGIPGDAVTAVMLGALILIGVKPGPLLFSQHPDVIYSFFAGWFVIQFMMLACGFLAIMFAPSILRIPDEYLMPIVLVLAVVGSFSLRNNFFDVGVALVFGIIGYFMKKYGFPLPPLVLGMILGPMAEQNLNRALLTARNDWTVLFRRPISLTLLLLAIVSAAIPLINYFVFKKKEA</sequence>
<feature type="transmembrane region" description="Helical" evidence="1">
    <location>
        <begin position="390"/>
        <end position="423"/>
    </location>
</feature>
<keyword evidence="4" id="KW-1185">Reference proteome</keyword>
<accession>F7YX69</accession>
<dbReference type="KEGG" id="tta:Theth_1007"/>
<feature type="transmembrane region" description="Helical" evidence="1">
    <location>
        <begin position="352"/>
        <end position="378"/>
    </location>
</feature>
<name>F7YX69_9THEM</name>
<feature type="transmembrane region" description="Helical" evidence="1">
    <location>
        <begin position="20"/>
        <end position="48"/>
    </location>
</feature>
<feature type="transmembrane region" description="Helical" evidence="1">
    <location>
        <begin position="247"/>
        <end position="277"/>
    </location>
</feature>
<evidence type="ECO:0000313" key="4">
    <source>
        <dbReference type="Proteomes" id="UP000006804"/>
    </source>
</evidence>
<dbReference type="STRING" id="688269.Theth_1007"/>
<dbReference type="EMBL" id="CP002351">
    <property type="protein sequence ID" value="AEH51088.1"/>
    <property type="molecule type" value="Genomic_DNA"/>
</dbReference>
<evidence type="ECO:0000313" key="3">
    <source>
        <dbReference type="EMBL" id="AEH51088.1"/>
    </source>
</evidence>
<dbReference type="eggNOG" id="COG3333">
    <property type="taxonomic scope" value="Bacteria"/>
</dbReference>
<dbReference type="PANTHER" id="PTHR35342">
    <property type="entry name" value="TRICARBOXYLIC TRANSPORT PROTEIN"/>
    <property type="match status" value="1"/>
</dbReference>
<evidence type="ECO:0000256" key="1">
    <source>
        <dbReference type="SAM" id="Phobius"/>
    </source>
</evidence>
<dbReference type="RefSeq" id="WP_013932308.1">
    <property type="nucleotide sequence ID" value="NC_015707.1"/>
</dbReference>
<reference evidence="3 4" key="1">
    <citation type="submission" date="2010-11" db="EMBL/GenBank/DDBJ databases">
        <title>The complete genome of Thermotoga thermarum DSM 5069.</title>
        <authorList>
            <consortium name="US DOE Joint Genome Institute (JGI-PGF)"/>
            <person name="Lucas S."/>
            <person name="Copeland A."/>
            <person name="Lapidus A."/>
            <person name="Bruce D."/>
            <person name="Goodwin L."/>
            <person name="Pitluck S."/>
            <person name="Kyrpides N."/>
            <person name="Mavromatis K."/>
            <person name="Ivanova N."/>
            <person name="Zeytun A."/>
            <person name="Brettin T."/>
            <person name="Detter J.C."/>
            <person name="Tapia R."/>
            <person name="Han C."/>
            <person name="Land M."/>
            <person name="Hauser L."/>
            <person name="Markowitz V."/>
            <person name="Cheng J.-F."/>
            <person name="Hugenholtz P."/>
            <person name="Woyke T."/>
            <person name="Wu D."/>
            <person name="Spring S."/>
            <person name="Schroeder M."/>
            <person name="Brambilla E."/>
            <person name="Klenk H.-P."/>
            <person name="Eisen J.A."/>
        </authorList>
    </citation>
    <scope>NUCLEOTIDE SEQUENCE [LARGE SCALE GENOMIC DNA]</scope>
    <source>
        <strain evidence="3 4">DSM 5069</strain>
    </source>
</reference>
<dbReference type="Proteomes" id="UP000006804">
    <property type="component" value="Chromosome"/>
</dbReference>
<feature type="transmembrane region" description="Helical" evidence="1">
    <location>
        <begin position="108"/>
        <end position="134"/>
    </location>
</feature>
<dbReference type="HOGENOM" id="CLU_022936_2_0_0"/>
<feature type="transmembrane region" description="Helical" evidence="1">
    <location>
        <begin position="325"/>
        <end position="346"/>
    </location>
</feature>
<feature type="transmembrane region" description="Helical" evidence="1">
    <location>
        <begin position="168"/>
        <end position="187"/>
    </location>
</feature>
<keyword evidence="1" id="KW-0812">Transmembrane</keyword>
<proteinExistence type="predicted"/>
<dbReference type="PANTHER" id="PTHR35342:SF5">
    <property type="entry name" value="TRICARBOXYLIC TRANSPORT PROTEIN"/>
    <property type="match status" value="1"/>
</dbReference>
<feature type="transmembrane region" description="Helical" evidence="1">
    <location>
        <begin position="467"/>
        <end position="489"/>
    </location>
</feature>
<feature type="domain" description="DUF112" evidence="2">
    <location>
        <begin position="19"/>
        <end position="436"/>
    </location>
</feature>
<protein>
    <recommendedName>
        <fullName evidence="2">DUF112 domain-containing protein</fullName>
    </recommendedName>
</protein>
<dbReference type="PATRIC" id="fig|688269.3.peg.1033"/>